<evidence type="ECO:0000256" key="3">
    <source>
        <dbReference type="ARBA" id="ARBA00022840"/>
    </source>
</evidence>
<organism evidence="7 8">
    <name type="scientific">Sapientia aquatica</name>
    <dbReference type="NCBI Taxonomy" id="1549640"/>
    <lineage>
        <taxon>Bacteria</taxon>
        <taxon>Pseudomonadati</taxon>
        <taxon>Pseudomonadota</taxon>
        <taxon>Betaproteobacteria</taxon>
        <taxon>Burkholderiales</taxon>
        <taxon>Oxalobacteraceae</taxon>
        <taxon>Sapientia</taxon>
    </lineage>
</organism>
<reference evidence="7 8" key="1">
    <citation type="submission" date="2019-03" db="EMBL/GenBank/DDBJ databases">
        <title>Sapientia aquatica gen. nov., sp. nov., isolated from a crater lake.</title>
        <authorList>
            <person name="Felfoldi T."/>
            <person name="Szabo A."/>
            <person name="Toth E."/>
            <person name="Schumann P."/>
            <person name="Keki Z."/>
            <person name="Marialigeti K."/>
            <person name="Mathe I."/>
        </authorList>
    </citation>
    <scope>NUCLEOTIDE SEQUENCE [LARGE SCALE GENOMIC DNA]</scope>
    <source>
        <strain evidence="7 8">SA-152</strain>
    </source>
</reference>
<dbReference type="GO" id="GO:0015937">
    <property type="term" value="P:coenzyme A biosynthetic process"/>
    <property type="evidence" value="ECO:0007669"/>
    <property type="project" value="UniProtKB-UniRule"/>
</dbReference>
<proteinExistence type="inferred from homology"/>
<comment type="caution">
    <text evidence="7">The sequence shown here is derived from an EMBL/GenBank/DDBJ whole genome shotgun (WGS) entry which is preliminary data.</text>
</comment>
<dbReference type="Pfam" id="PF01121">
    <property type="entry name" value="CoaE"/>
    <property type="match status" value="1"/>
</dbReference>
<gene>
    <name evidence="5" type="primary">coaE</name>
    <name evidence="7" type="ORF">E2I14_13810</name>
</gene>
<sequence length="222" mass="23616">MSTSEFPSSKSPSNHLATNKLLVGLTGGIGSGKTSVANGFAQLGASVIDADAIAHSLTTPGGAAIPAIEAAFGSDLINAEGAMDRAKMRALIFSDATQKQRLEAIIHPLIRAEVAAQTKAATGPYIIYVVPLLVETGHWTLSRILVVDCDESLQLQRVIERDGLPESLVAAIMKQQATRAQRLAVATDVIQNDGSFEALIPEIERLHKLYSELSLSKPTEYL</sequence>
<comment type="catalytic activity">
    <reaction evidence="5">
        <text>3'-dephospho-CoA + ATP = ADP + CoA + H(+)</text>
        <dbReference type="Rhea" id="RHEA:18245"/>
        <dbReference type="ChEBI" id="CHEBI:15378"/>
        <dbReference type="ChEBI" id="CHEBI:30616"/>
        <dbReference type="ChEBI" id="CHEBI:57287"/>
        <dbReference type="ChEBI" id="CHEBI:57328"/>
        <dbReference type="ChEBI" id="CHEBI:456216"/>
        <dbReference type="EC" id="2.7.1.24"/>
    </reaction>
</comment>
<keyword evidence="4 5" id="KW-0173">Coenzyme A biosynthesis</keyword>
<dbReference type="RefSeq" id="WP_133329517.1">
    <property type="nucleotide sequence ID" value="NZ_SMYL01000007.1"/>
</dbReference>
<keyword evidence="8" id="KW-1185">Reference proteome</keyword>
<dbReference type="AlphaFoldDB" id="A0A4R5VYE3"/>
<comment type="pathway">
    <text evidence="5">Cofactor biosynthesis; coenzyme A biosynthesis; CoA from (R)-pantothenate: step 5/5.</text>
</comment>
<dbReference type="GO" id="GO:0005737">
    <property type="term" value="C:cytoplasm"/>
    <property type="evidence" value="ECO:0007669"/>
    <property type="project" value="UniProtKB-SubCell"/>
</dbReference>
<comment type="similarity">
    <text evidence="1 5">Belongs to the CoaE family.</text>
</comment>
<comment type="subcellular location">
    <subcellularLocation>
        <location evidence="5">Cytoplasm</location>
    </subcellularLocation>
</comment>
<comment type="function">
    <text evidence="5">Catalyzes the phosphorylation of the 3'-hydroxyl group of dephosphocoenzyme A to form coenzyme A.</text>
</comment>
<keyword evidence="3 5" id="KW-0067">ATP-binding</keyword>
<dbReference type="Gene3D" id="3.40.50.300">
    <property type="entry name" value="P-loop containing nucleotide triphosphate hydrolases"/>
    <property type="match status" value="1"/>
</dbReference>
<dbReference type="GO" id="GO:0005524">
    <property type="term" value="F:ATP binding"/>
    <property type="evidence" value="ECO:0007669"/>
    <property type="project" value="UniProtKB-UniRule"/>
</dbReference>
<dbReference type="HAMAP" id="MF_00376">
    <property type="entry name" value="Dephospho_CoA_kinase"/>
    <property type="match status" value="1"/>
</dbReference>
<dbReference type="EC" id="2.7.1.24" evidence="5 6"/>
<evidence type="ECO:0000256" key="5">
    <source>
        <dbReference type="HAMAP-Rule" id="MF_00376"/>
    </source>
</evidence>
<accession>A0A4R5VYE3</accession>
<evidence type="ECO:0000256" key="1">
    <source>
        <dbReference type="ARBA" id="ARBA00009018"/>
    </source>
</evidence>
<evidence type="ECO:0000313" key="7">
    <source>
        <dbReference type="EMBL" id="TDK64515.1"/>
    </source>
</evidence>
<dbReference type="CDD" id="cd02022">
    <property type="entry name" value="DPCK"/>
    <property type="match status" value="1"/>
</dbReference>
<dbReference type="PANTHER" id="PTHR10695:SF46">
    <property type="entry name" value="BIFUNCTIONAL COENZYME A SYNTHASE-RELATED"/>
    <property type="match status" value="1"/>
</dbReference>
<dbReference type="InterPro" id="IPR001977">
    <property type="entry name" value="Depp_CoAkinase"/>
</dbReference>
<evidence type="ECO:0000256" key="4">
    <source>
        <dbReference type="ARBA" id="ARBA00022993"/>
    </source>
</evidence>
<feature type="binding site" evidence="5">
    <location>
        <begin position="30"/>
        <end position="35"/>
    </location>
    <ligand>
        <name>ATP</name>
        <dbReference type="ChEBI" id="CHEBI:30616"/>
    </ligand>
</feature>
<dbReference type="PANTHER" id="PTHR10695">
    <property type="entry name" value="DEPHOSPHO-COA KINASE-RELATED"/>
    <property type="match status" value="1"/>
</dbReference>
<dbReference type="UniPathway" id="UPA00241">
    <property type="reaction ID" value="UER00356"/>
</dbReference>
<keyword evidence="2 5" id="KW-0547">Nucleotide-binding</keyword>
<dbReference type="NCBIfam" id="TIGR00152">
    <property type="entry name" value="dephospho-CoA kinase"/>
    <property type="match status" value="1"/>
</dbReference>
<dbReference type="InterPro" id="IPR027417">
    <property type="entry name" value="P-loop_NTPase"/>
</dbReference>
<name>A0A4R5VYE3_9BURK</name>
<evidence type="ECO:0000256" key="2">
    <source>
        <dbReference type="ARBA" id="ARBA00022741"/>
    </source>
</evidence>
<dbReference type="EMBL" id="SMYL01000007">
    <property type="protein sequence ID" value="TDK64515.1"/>
    <property type="molecule type" value="Genomic_DNA"/>
</dbReference>
<dbReference type="PROSITE" id="PS51219">
    <property type="entry name" value="DPCK"/>
    <property type="match status" value="1"/>
</dbReference>
<dbReference type="SUPFAM" id="SSF52540">
    <property type="entry name" value="P-loop containing nucleoside triphosphate hydrolases"/>
    <property type="match status" value="1"/>
</dbReference>
<keyword evidence="5 7" id="KW-0418">Kinase</keyword>
<evidence type="ECO:0000313" key="8">
    <source>
        <dbReference type="Proteomes" id="UP000294829"/>
    </source>
</evidence>
<evidence type="ECO:0000256" key="6">
    <source>
        <dbReference type="NCBIfam" id="TIGR00152"/>
    </source>
</evidence>
<dbReference type="GO" id="GO:0004140">
    <property type="term" value="F:dephospho-CoA kinase activity"/>
    <property type="evidence" value="ECO:0007669"/>
    <property type="project" value="UniProtKB-UniRule"/>
</dbReference>
<dbReference type="Proteomes" id="UP000294829">
    <property type="component" value="Unassembled WGS sequence"/>
</dbReference>
<keyword evidence="5 7" id="KW-0808">Transferase</keyword>
<dbReference type="OrthoDB" id="9812943at2"/>
<keyword evidence="5" id="KW-0963">Cytoplasm</keyword>
<protein>
    <recommendedName>
        <fullName evidence="5 6">Dephospho-CoA kinase</fullName>
        <ecNumber evidence="5 6">2.7.1.24</ecNumber>
    </recommendedName>
    <alternativeName>
        <fullName evidence="5">Dephosphocoenzyme A kinase</fullName>
    </alternativeName>
</protein>